<comment type="caution">
    <text evidence="1">The sequence shown here is derived from an EMBL/GenBank/DDBJ whole genome shotgun (WGS) entry which is preliminary data.</text>
</comment>
<reference evidence="1" key="1">
    <citation type="submission" date="2022-11" db="EMBL/GenBank/DDBJ databases">
        <title>Parathalassolutuus dongxingensis gen. nov., sp. nov., a novel member of family Oceanospirillaceae isolated from a coastal shrimp pond in Guangxi, China.</title>
        <authorList>
            <person name="Chen H."/>
        </authorList>
    </citation>
    <scope>NUCLEOTIDE SEQUENCE</scope>
    <source>
        <strain evidence="1">G-43</strain>
    </source>
</reference>
<evidence type="ECO:0000313" key="2">
    <source>
        <dbReference type="Proteomes" id="UP001150830"/>
    </source>
</evidence>
<dbReference type="RefSeq" id="WP_283173393.1">
    <property type="nucleotide sequence ID" value="NZ_JAPNOA010000024.1"/>
</dbReference>
<sequence length="60" mass="6503">MPVSTPQIDYQCLDCKHRFSRFNVGDAEVMLVACPKCGSGEVEITGTSTSLLSKLLGVIR</sequence>
<dbReference type="AlphaFoldDB" id="A0A9X3ECP4"/>
<accession>A0A9X3ECP4</accession>
<evidence type="ECO:0000313" key="1">
    <source>
        <dbReference type="EMBL" id="MCY0965178.1"/>
    </source>
</evidence>
<dbReference type="EMBL" id="JAPNOA010000024">
    <property type="protein sequence ID" value="MCY0965178.1"/>
    <property type="molecule type" value="Genomic_DNA"/>
</dbReference>
<proteinExistence type="predicted"/>
<protein>
    <submittedName>
        <fullName evidence="1">Zinc ribbon domain-containing protein</fullName>
    </submittedName>
</protein>
<gene>
    <name evidence="1" type="ORF">OUO13_08275</name>
</gene>
<name>A0A9X3ECP4_9GAMM</name>
<keyword evidence="2" id="KW-1185">Reference proteome</keyword>
<dbReference type="Proteomes" id="UP001150830">
    <property type="component" value="Unassembled WGS sequence"/>
</dbReference>
<organism evidence="1 2">
    <name type="scientific">Parathalassolituus penaei</name>
    <dbReference type="NCBI Taxonomy" id="2997323"/>
    <lineage>
        <taxon>Bacteria</taxon>
        <taxon>Pseudomonadati</taxon>
        <taxon>Pseudomonadota</taxon>
        <taxon>Gammaproteobacteria</taxon>
        <taxon>Oceanospirillales</taxon>
        <taxon>Oceanospirillaceae</taxon>
        <taxon>Parathalassolituus</taxon>
    </lineage>
</organism>